<dbReference type="AlphaFoldDB" id="A0A225W8H3"/>
<accession>A0A225W8H3</accession>
<evidence type="ECO:0000256" key="1">
    <source>
        <dbReference type="ARBA" id="ARBA00004613"/>
    </source>
</evidence>
<gene>
    <name evidence="5" type="ORF">PHMEG_00012729</name>
</gene>
<evidence type="ECO:0000256" key="4">
    <source>
        <dbReference type="ARBA" id="ARBA00023026"/>
    </source>
</evidence>
<dbReference type="Pfam" id="PF05630">
    <property type="entry name" value="NPP1"/>
    <property type="match status" value="1"/>
</dbReference>
<evidence type="ECO:0000313" key="6">
    <source>
        <dbReference type="Proteomes" id="UP000198211"/>
    </source>
</evidence>
<dbReference type="OrthoDB" id="147163at2759"/>
<dbReference type="STRING" id="4795.A0A225W8H3"/>
<proteinExistence type="inferred from homology"/>
<evidence type="ECO:0000256" key="3">
    <source>
        <dbReference type="ARBA" id="ARBA00022525"/>
    </source>
</evidence>
<dbReference type="GO" id="GO:0005576">
    <property type="term" value="C:extracellular region"/>
    <property type="evidence" value="ECO:0007669"/>
    <property type="project" value="UniProtKB-SubCell"/>
</dbReference>
<comment type="caution">
    <text evidence="5">The sequence shown here is derived from an EMBL/GenBank/DDBJ whole genome shotgun (WGS) entry which is preliminary data.</text>
</comment>
<keyword evidence="3" id="KW-0964">Secreted</keyword>
<reference evidence="6" key="1">
    <citation type="submission" date="2017-03" db="EMBL/GenBank/DDBJ databases">
        <title>Phytopthora megakarya and P. palmivora, two closely related causual agents of cacao black pod achieved similar genome size and gene model numbers by different mechanisms.</title>
        <authorList>
            <person name="Ali S."/>
            <person name="Shao J."/>
            <person name="Larry D.J."/>
            <person name="Kronmiller B."/>
            <person name="Shen D."/>
            <person name="Strem M.D."/>
            <person name="Melnick R.L."/>
            <person name="Guiltinan M.J."/>
            <person name="Tyler B.M."/>
            <person name="Meinhardt L.W."/>
            <person name="Bailey B.A."/>
        </authorList>
    </citation>
    <scope>NUCLEOTIDE SEQUENCE [LARGE SCALE GENOMIC DNA]</scope>
    <source>
        <strain evidence="6">zdho120</strain>
    </source>
</reference>
<dbReference type="Proteomes" id="UP000198211">
    <property type="component" value="Unassembled WGS sequence"/>
</dbReference>
<dbReference type="EMBL" id="NBNE01001474">
    <property type="protein sequence ID" value="OWZ13872.1"/>
    <property type="molecule type" value="Genomic_DNA"/>
</dbReference>
<evidence type="ECO:0000313" key="5">
    <source>
        <dbReference type="EMBL" id="OWZ13872.1"/>
    </source>
</evidence>
<keyword evidence="4" id="KW-0843">Virulence</keyword>
<evidence type="ECO:0000256" key="2">
    <source>
        <dbReference type="ARBA" id="ARBA00009520"/>
    </source>
</evidence>
<dbReference type="InterPro" id="IPR008701">
    <property type="entry name" value="NPP1"/>
</dbReference>
<organism evidence="5 6">
    <name type="scientific">Phytophthora megakarya</name>
    <dbReference type="NCBI Taxonomy" id="4795"/>
    <lineage>
        <taxon>Eukaryota</taxon>
        <taxon>Sar</taxon>
        <taxon>Stramenopiles</taxon>
        <taxon>Oomycota</taxon>
        <taxon>Peronosporomycetes</taxon>
        <taxon>Peronosporales</taxon>
        <taxon>Peronosporaceae</taxon>
        <taxon>Phytophthora</taxon>
    </lineage>
</organism>
<comment type="subcellular location">
    <subcellularLocation>
        <location evidence="1">Secreted</location>
    </subcellularLocation>
</comment>
<protein>
    <submittedName>
        <fullName evidence="5">Necrosis inducing protein NPP1</fullName>
    </submittedName>
</protein>
<dbReference type="PANTHER" id="PTHR33657:SF8">
    <property type="entry name" value="DOMAIN PROTEIN, PUTATIVE (AFU_ORTHOLOGUE AFUA_5G00600)-RELATED"/>
    <property type="match status" value="1"/>
</dbReference>
<dbReference type="PIRSF" id="PIRSF029958">
    <property type="entry name" value="Necrosis-inducing_protein"/>
    <property type="match status" value="1"/>
</dbReference>
<name>A0A225W8H3_9STRA</name>
<sequence length="269" mass="30236">MLWFALFASVCGDTINHDQVQPFAQPEPITIAEKAAVKYKPQLLIEAGCDSFPAVNAGGDITGGLKGTKDIEGCESAPLGSQVYGRSSWYQDKWAIMYAWYFPKNFCAGQAKKRHLWASIVLWIDNPAMETPKILGASLSQQTLEPGKLVFISMEERITEPYKKMTELPPMAFVGTQRIQHNKISRWNYNYTYEGGSKVSTRIAHAHETNFGWLKTKFAWTDGTYLDLIMWEQLTDAARDALNSADFGEAKVPFNDNNFDATLGQAWPF</sequence>
<dbReference type="PANTHER" id="PTHR33657">
    <property type="entry name" value="DOMAIN PROTEIN, PUTATIVE (AFU_ORTHOLOGUE AFUA_5G00600)-RELATED"/>
    <property type="match status" value="1"/>
</dbReference>
<keyword evidence="6" id="KW-1185">Reference proteome</keyword>
<comment type="similarity">
    <text evidence="2">Belongs to the Necrosis inducing protein (NPP1) family.</text>
</comment>